<accession>A0A6J0C7H4</accession>
<gene>
    <name evidence="5" type="primary">LOC107226841</name>
</gene>
<keyword evidence="4" id="KW-1185">Reference proteome</keyword>
<dbReference type="Pfam" id="PF00400">
    <property type="entry name" value="WD40"/>
    <property type="match status" value="3"/>
</dbReference>
<keyword evidence="3" id="KW-0472">Membrane</keyword>
<protein>
    <submittedName>
        <fullName evidence="5">Transducin beta-like protein 2 isoform X3</fullName>
    </submittedName>
</protein>
<dbReference type="RefSeq" id="XP_015523276.1">
    <property type="nucleotide sequence ID" value="XM_015667790.2"/>
</dbReference>
<dbReference type="InterPro" id="IPR015943">
    <property type="entry name" value="WD40/YVTN_repeat-like_dom_sf"/>
</dbReference>
<feature type="transmembrane region" description="Helical" evidence="3">
    <location>
        <begin position="12"/>
        <end position="36"/>
    </location>
</feature>
<dbReference type="PROSITE" id="PS50082">
    <property type="entry name" value="WD_REPEATS_2"/>
    <property type="match status" value="2"/>
</dbReference>
<reference evidence="5" key="1">
    <citation type="submission" date="2025-08" db="UniProtKB">
        <authorList>
            <consortium name="RefSeq"/>
        </authorList>
    </citation>
    <scope>IDENTIFICATION</scope>
    <source>
        <tissue evidence="5">Thorax and Abdomen</tissue>
    </source>
</reference>
<dbReference type="PANTHER" id="PTHR44321">
    <property type="entry name" value="TRANSDUCIN BETA-LIKE PROTEIN 2"/>
    <property type="match status" value="1"/>
</dbReference>
<feature type="repeat" description="WD" evidence="1">
    <location>
        <begin position="97"/>
        <end position="128"/>
    </location>
</feature>
<dbReference type="GeneID" id="107226841"/>
<dbReference type="SMART" id="SM00320">
    <property type="entry name" value="WD40"/>
    <property type="match status" value="5"/>
</dbReference>
<dbReference type="PROSITE" id="PS50294">
    <property type="entry name" value="WD_REPEATS_REGION"/>
    <property type="match status" value="2"/>
</dbReference>
<dbReference type="OrthoDB" id="206335at2759"/>
<keyword evidence="3" id="KW-0812">Transmembrane</keyword>
<feature type="region of interest" description="Disordered" evidence="2">
    <location>
        <begin position="42"/>
        <end position="81"/>
    </location>
</feature>
<dbReference type="Gene3D" id="2.130.10.10">
    <property type="entry name" value="YVTN repeat-like/Quinoprotein amine dehydrogenase"/>
    <property type="match status" value="2"/>
</dbReference>
<organism evidence="5">
    <name type="scientific">Neodiprion lecontei</name>
    <name type="common">Redheaded pine sawfly</name>
    <dbReference type="NCBI Taxonomy" id="441921"/>
    <lineage>
        <taxon>Eukaryota</taxon>
        <taxon>Metazoa</taxon>
        <taxon>Ecdysozoa</taxon>
        <taxon>Arthropoda</taxon>
        <taxon>Hexapoda</taxon>
        <taxon>Insecta</taxon>
        <taxon>Pterygota</taxon>
        <taxon>Neoptera</taxon>
        <taxon>Endopterygota</taxon>
        <taxon>Hymenoptera</taxon>
        <taxon>Tenthredinoidea</taxon>
        <taxon>Diprionidae</taxon>
        <taxon>Diprioninae</taxon>
        <taxon>Neodiprion</taxon>
    </lineage>
</organism>
<sequence>MADPEIAAFASVQAPLLVCGISIILGVIGLVVAYLINRPNERSEGGSKTVDNLTSTCRSQKETVNEPGGNVTAKRGKNKKRREAQQEFTHSWMVGALKGHTAPVLDMDYSSNGKFLASCAEDRTVMIWCTKDLSSKDRKSLRVNIEYDHASLLRWSPDSKAFMIHKAIANTVEVYKVTRKPDGFPASVTKAIEFPKQHNDDVVGMDIACNGRYIMTCSNTTQLLVWDLKGQLLSTIDTYLMTTHRARISPCGRFIVASGFAPDLKVWEVEFTKAGDFKQVSRAFELSGHNSGVYDFGFSADTSHIASVSKDGTFNLYDTKIEYKKGETPRLLLTGSWAGGSNARLALSPNAEVIVIAHGTSLSFFSALTGELDLTITDVFNGPATGLLFDALGEHVLVSGDKHIKIFHNVTGYKTAIASAREKLKQKISSATKERLEKTIADSQKFLENIAQR</sequence>
<keyword evidence="3" id="KW-1133">Transmembrane helix</keyword>
<dbReference type="SUPFAM" id="SSF50978">
    <property type="entry name" value="WD40 repeat-like"/>
    <property type="match status" value="1"/>
</dbReference>
<keyword evidence="1" id="KW-0853">WD repeat</keyword>
<evidence type="ECO:0000313" key="4">
    <source>
        <dbReference type="Proteomes" id="UP000829291"/>
    </source>
</evidence>
<dbReference type="GO" id="GO:0005783">
    <property type="term" value="C:endoplasmic reticulum"/>
    <property type="evidence" value="ECO:0007669"/>
    <property type="project" value="TreeGrafter"/>
</dbReference>
<evidence type="ECO:0000256" key="1">
    <source>
        <dbReference type="PROSITE-ProRule" id="PRU00221"/>
    </source>
</evidence>
<dbReference type="GO" id="GO:0030968">
    <property type="term" value="P:endoplasmic reticulum unfolded protein response"/>
    <property type="evidence" value="ECO:0007669"/>
    <property type="project" value="TreeGrafter"/>
</dbReference>
<dbReference type="InterPro" id="IPR036322">
    <property type="entry name" value="WD40_repeat_dom_sf"/>
</dbReference>
<dbReference type="Proteomes" id="UP000829291">
    <property type="component" value="Chromosome 5"/>
</dbReference>
<evidence type="ECO:0000313" key="5">
    <source>
        <dbReference type="RefSeq" id="XP_015523276.1"/>
    </source>
</evidence>
<dbReference type="PANTHER" id="PTHR44321:SF1">
    <property type="entry name" value="TRANSDUCIN BETA-LIKE PROTEIN 2"/>
    <property type="match status" value="1"/>
</dbReference>
<proteinExistence type="predicted"/>
<feature type="repeat" description="WD" evidence="1">
    <location>
        <begin position="286"/>
        <end position="318"/>
    </location>
</feature>
<dbReference type="AlphaFoldDB" id="A0A6J0C7H4"/>
<evidence type="ECO:0000256" key="2">
    <source>
        <dbReference type="SAM" id="MobiDB-lite"/>
    </source>
</evidence>
<evidence type="ECO:0000256" key="3">
    <source>
        <dbReference type="SAM" id="Phobius"/>
    </source>
</evidence>
<feature type="compositionally biased region" description="Polar residues" evidence="2">
    <location>
        <begin position="49"/>
        <end position="58"/>
    </location>
</feature>
<dbReference type="InterPro" id="IPR001680">
    <property type="entry name" value="WD40_rpt"/>
</dbReference>
<name>A0A6J0C7H4_NEOLC</name>
<dbReference type="InterPro" id="IPR042410">
    <property type="entry name" value="WBSCR13"/>
</dbReference>